<dbReference type="GO" id="GO:0045505">
    <property type="term" value="F:dynein intermediate chain binding"/>
    <property type="evidence" value="ECO:0007669"/>
    <property type="project" value="InterPro"/>
</dbReference>
<dbReference type="Proteomes" id="UP000717328">
    <property type="component" value="Unassembled WGS sequence"/>
</dbReference>
<dbReference type="Gene3D" id="1.20.58.1120">
    <property type="match status" value="1"/>
</dbReference>
<dbReference type="FunFam" id="3.40.50.300:FF:000996">
    <property type="entry name" value="Cytoplasmic dynein heavy chain"/>
    <property type="match status" value="1"/>
</dbReference>
<dbReference type="FunFam" id="1.10.287.2620:FF:000001">
    <property type="entry name" value="Cytoplasmic dynein heavy chain 1"/>
    <property type="match status" value="1"/>
</dbReference>
<comment type="caution">
    <text evidence="16">The sequence shown here is derived from an EMBL/GenBank/DDBJ whole genome shotgun (WGS) entry which is preliminary data.</text>
</comment>
<dbReference type="GO" id="GO:0051959">
    <property type="term" value="F:dynein light intermediate chain binding"/>
    <property type="evidence" value="ECO:0007669"/>
    <property type="project" value="InterPro"/>
</dbReference>
<dbReference type="InterPro" id="IPR027417">
    <property type="entry name" value="P-loop_NTPase"/>
</dbReference>
<evidence type="ECO:0000256" key="9">
    <source>
        <dbReference type="ARBA" id="ARBA00023017"/>
    </source>
</evidence>
<evidence type="ECO:0000256" key="8">
    <source>
        <dbReference type="ARBA" id="ARBA00022840"/>
    </source>
</evidence>
<gene>
    <name evidence="16" type="ORF">H0H81_005139</name>
</gene>
<comment type="subcellular location">
    <subcellularLocation>
        <location evidence="1">Cytoplasm</location>
        <location evidence="1">Cytoskeleton</location>
    </subcellularLocation>
</comment>
<dbReference type="SUPFAM" id="SSF52540">
    <property type="entry name" value="P-loop containing nucleoside triphosphate hydrolases"/>
    <property type="match status" value="1"/>
</dbReference>
<feature type="domain" description="Dynein heavy chain linker" evidence="14">
    <location>
        <begin position="163"/>
        <end position="563"/>
    </location>
</feature>
<evidence type="ECO:0000313" key="17">
    <source>
        <dbReference type="Proteomes" id="UP000717328"/>
    </source>
</evidence>
<dbReference type="GO" id="GO:0000070">
    <property type="term" value="P:mitotic sister chromatid segregation"/>
    <property type="evidence" value="ECO:0007669"/>
    <property type="project" value="UniProtKB-ARBA"/>
</dbReference>
<dbReference type="PANTHER" id="PTHR46532">
    <property type="entry name" value="MALE FERTILITY FACTOR KL5"/>
    <property type="match status" value="1"/>
</dbReference>
<evidence type="ECO:0000256" key="5">
    <source>
        <dbReference type="ARBA" id="ARBA00022701"/>
    </source>
</evidence>
<dbReference type="GO" id="GO:0005938">
    <property type="term" value="C:cell cortex"/>
    <property type="evidence" value="ECO:0007669"/>
    <property type="project" value="UniProtKB-ARBA"/>
</dbReference>
<evidence type="ECO:0000256" key="1">
    <source>
        <dbReference type="ARBA" id="ARBA00004245"/>
    </source>
</evidence>
<feature type="domain" description="Dynein heavy chain hydrolytic ATP-binding dynein motor region" evidence="15">
    <location>
        <begin position="708"/>
        <end position="848"/>
    </location>
</feature>
<dbReference type="GO" id="GO:1902850">
    <property type="term" value="P:microtubule cytoskeleton organization involved in mitosis"/>
    <property type="evidence" value="ECO:0007669"/>
    <property type="project" value="UniProtKB-ARBA"/>
</dbReference>
<dbReference type="AlphaFoldDB" id="A0A9P7GRX9"/>
<dbReference type="GO" id="GO:0030473">
    <property type="term" value="P:nuclear migration along microtubule"/>
    <property type="evidence" value="ECO:0007669"/>
    <property type="project" value="UniProtKB-ARBA"/>
</dbReference>
<evidence type="ECO:0000259" key="15">
    <source>
        <dbReference type="Pfam" id="PF12774"/>
    </source>
</evidence>
<dbReference type="FunFam" id="1.20.58.1120:FF:000013">
    <property type="entry name" value="Dynein heavy chain-like protein"/>
    <property type="match status" value="1"/>
</dbReference>
<dbReference type="GO" id="GO:0005524">
    <property type="term" value="F:ATP binding"/>
    <property type="evidence" value="ECO:0007669"/>
    <property type="project" value="UniProtKB-KW"/>
</dbReference>
<evidence type="ECO:0000256" key="12">
    <source>
        <dbReference type="ARBA" id="ARBA00023212"/>
    </source>
</evidence>
<organism evidence="16 17">
    <name type="scientific">Sphagnurus paluster</name>
    <dbReference type="NCBI Taxonomy" id="117069"/>
    <lineage>
        <taxon>Eukaryota</taxon>
        <taxon>Fungi</taxon>
        <taxon>Dikarya</taxon>
        <taxon>Basidiomycota</taxon>
        <taxon>Agaricomycotina</taxon>
        <taxon>Agaricomycetes</taxon>
        <taxon>Agaricomycetidae</taxon>
        <taxon>Agaricales</taxon>
        <taxon>Tricholomatineae</taxon>
        <taxon>Lyophyllaceae</taxon>
        <taxon>Sphagnurus</taxon>
    </lineage>
</organism>
<keyword evidence="17" id="KW-1185">Reference proteome</keyword>
<dbReference type="Gene3D" id="3.40.50.300">
    <property type="entry name" value="P-loop containing nucleotide triphosphate hydrolases"/>
    <property type="match status" value="1"/>
</dbReference>
<evidence type="ECO:0000256" key="2">
    <source>
        <dbReference type="ARBA" id="ARBA00008887"/>
    </source>
</evidence>
<evidence type="ECO:0000256" key="4">
    <source>
        <dbReference type="ARBA" id="ARBA00022490"/>
    </source>
</evidence>
<dbReference type="GO" id="GO:0000235">
    <property type="term" value="C:astral microtubule"/>
    <property type="evidence" value="ECO:0007669"/>
    <property type="project" value="UniProtKB-ARBA"/>
</dbReference>
<keyword evidence="11" id="KW-0505">Motor protein</keyword>
<keyword evidence="9" id="KW-0243">Dynein</keyword>
<accession>A0A9P7GRX9</accession>
<proteinExistence type="inferred from homology"/>
<dbReference type="GO" id="GO:0005858">
    <property type="term" value="C:axonemal dynein complex"/>
    <property type="evidence" value="ECO:0007669"/>
    <property type="project" value="TreeGrafter"/>
</dbReference>
<reference evidence="16" key="2">
    <citation type="submission" date="2021-10" db="EMBL/GenBank/DDBJ databases">
        <title>Phylogenomics reveals ancestral predisposition of the termite-cultivated fungus Termitomyces towards a domesticated lifestyle.</title>
        <authorList>
            <person name="Auxier B."/>
            <person name="Grum-Grzhimaylo A."/>
            <person name="Cardenas M.E."/>
            <person name="Lodge J.D."/>
            <person name="Laessoe T."/>
            <person name="Pedersen O."/>
            <person name="Smith M.E."/>
            <person name="Kuyper T.W."/>
            <person name="Franco-Molano E.A."/>
            <person name="Baroni T.J."/>
            <person name="Aanen D.K."/>
        </authorList>
    </citation>
    <scope>NUCLEOTIDE SEQUENCE</scope>
    <source>
        <strain evidence="16">D49</strain>
    </source>
</reference>
<evidence type="ECO:0000256" key="13">
    <source>
        <dbReference type="ARBA" id="ARBA00033439"/>
    </source>
</evidence>
<evidence type="ECO:0000256" key="3">
    <source>
        <dbReference type="ARBA" id="ARBA00022197"/>
    </source>
</evidence>
<name>A0A9P7GRX9_9AGAR</name>
<protein>
    <recommendedName>
        <fullName evidence="3">Dynein heavy chain, cytoplasmic</fullName>
    </recommendedName>
    <alternativeName>
        <fullName evidence="13">Dynein heavy chain, cytosolic</fullName>
    </alternativeName>
</protein>
<dbReference type="GO" id="GO:0005868">
    <property type="term" value="C:cytoplasmic dynein complex"/>
    <property type="evidence" value="ECO:0007669"/>
    <property type="project" value="UniProtKB-ARBA"/>
</dbReference>
<dbReference type="Gene3D" id="1.20.140.100">
    <property type="entry name" value="Dynein heavy chain, N-terminal domain 2"/>
    <property type="match status" value="1"/>
</dbReference>
<sequence length="858" mass="98477">MEAFAPANSSTAAAVTFITFVQDLKKKTKTWGPMIELCANGEKTLERFRYQFPEDWLYSDQLRGEWSAYNEILKRKNDSIQEQLAGLQLKIVAEDKIVENKIADVLQEWEQTRPVQGSMRADTAMNTINVFEGKLNRVQEEYDLVCRAKEALDLELTRHTRLEPVFEELRDLKAVWTALSGIWSQISELRDLSWATVQPRKLRQQIDGLLSSTKEMPTRMRQYAAFEYVQDVLKGLLKSNTIVSELKSEALKDRHWKQLFKVVRMPSQIAMPLMTLGNVYDMDLKRNETLIKEVIIQAQGEMALEEYIKQVKEIWTNYTLELVNYQNKCRLIRGWDDLFNKCSENLNSLTAMKLSPYYKVFEEEAGSWEEKLNRIHVLFDVWIDVQRQWVYLEGIFSGSADIKHLLPTESSRFAGINVEFLTVMKRVYKSPFVLDVMNIQGIQKSLERLADLLHKIQKALGEYLERERSSFPRFYFVGDEDLLEIIGNSKDILRIMKHLKKMFAGISTIMLDDDLTEIRGMASREGEEVYFSEPILLKDFPKINDWLAKIEASMRISLADLLCTAVTELQAFYGTSAKLTMDQLMPWMEKFPAQLVTLAVQVAWTASVETCLEVGQMPEGPLETVHQALDLLADIVLQELNPVTRRKCEHLITELVHQRDVIRELIQQRIVDSKGFTWLYQMRFYLDRNSSDPLERLAIKVADASFPYGWEYLGVPDRLVQTPLTDRVYLTLTQALDTQLGGAPFGPAGTGKTESVKALGVQLGRFVLVFCCDETFDFQAMGRIFVGLCQVGAWGCFDEFNRLEERILSAVSQQVQSIQQGLASLVKNPNTEIELVGKSLKINKNIGMAQIGLDRALR</sequence>
<dbReference type="GO" id="GO:0008569">
    <property type="term" value="F:minus-end-directed microtubule motor activity"/>
    <property type="evidence" value="ECO:0007669"/>
    <property type="project" value="UniProtKB-ARBA"/>
</dbReference>
<dbReference type="InterPro" id="IPR035699">
    <property type="entry name" value="AAA_6"/>
</dbReference>
<dbReference type="InterPro" id="IPR013602">
    <property type="entry name" value="Dynein_heavy_linker"/>
</dbReference>
<keyword evidence="8" id="KW-0067">ATP-binding</keyword>
<keyword evidence="5" id="KW-0493">Microtubule</keyword>
<dbReference type="FunFam" id="3.20.180.20:FF:000002">
    <property type="entry name" value="Cytoplasmic dynein heavy chain 1"/>
    <property type="match status" value="1"/>
</dbReference>
<dbReference type="Gene3D" id="1.10.287.2620">
    <property type="match status" value="1"/>
</dbReference>
<dbReference type="Gene3D" id="3.20.180.20">
    <property type="entry name" value="Dynein heavy chain, N-terminal domain 2"/>
    <property type="match status" value="1"/>
</dbReference>
<dbReference type="OrthoDB" id="2986451at2759"/>
<dbReference type="InterPro" id="IPR026983">
    <property type="entry name" value="DHC"/>
</dbReference>
<dbReference type="Pfam" id="PF12774">
    <property type="entry name" value="AAA_6"/>
    <property type="match status" value="1"/>
</dbReference>
<evidence type="ECO:0000256" key="6">
    <source>
        <dbReference type="ARBA" id="ARBA00022737"/>
    </source>
</evidence>
<comment type="similarity">
    <text evidence="2">Belongs to the dynein heavy chain family.</text>
</comment>
<reference evidence="16" key="1">
    <citation type="submission" date="2021-02" db="EMBL/GenBank/DDBJ databases">
        <authorList>
            <person name="Nieuwenhuis M."/>
            <person name="Van De Peppel L.J.J."/>
        </authorList>
    </citation>
    <scope>NUCLEOTIDE SEQUENCE</scope>
    <source>
        <strain evidence="16">D49</strain>
    </source>
</reference>
<dbReference type="FunFam" id="1.20.140.100:FF:000002">
    <property type="entry name" value="Cytoplasmic dynein heavy chain 1"/>
    <property type="match status" value="1"/>
</dbReference>
<keyword evidence="4" id="KW-0963">Cytoplasm</keyword>
<evidence type="ECO:0000259" key="14">
    <source>
        <dbReference type="Pfam" id="PF08393"/>
    </source>
</evidence>
<dbReference type="GO" id="GO:0005816">
    <property type="term" value="C:spindle pole body"/>
    <property type="evidence" value="ECO:0007669"/>
    <property type="project" value="UniProtKB-ARBA"/>
</dbReference>
<keyword evidence="10" id="KW-0175">Coiled coil</keyword>
<evidence type="ECO:0000256" key="10">
    <source>
        <dbReference type="ARBA" id="ARBA00023054"/>
    </source>
</evidence>
<evidence type="ECO:0000256" key="11">
    <source>
        <dbReference type="ARBA" id="ARBA00023175"/>
    </source>
</evidence>
<dbReference type="InterPro" id="IPR042228">
    <property type="entry name" value="Dynein_linker_3"/>
</dbReference>
<dbReference type="InterPro" id="IPR042222">
    <property type="entry name" value="Dynein_2_N"/>
</dbReference>
<keyword evidence="12" id="KW-0206">Cytoskeleton</keyword>
<dbReference type="Pfam" id="PF08393">
    <property type="entry name" value="DHC_N2"/>
    <property type="match status" value="1"/>
</dbReference>
<keyword evidence="6" id="KW-0677">Repeat</keyword>
<evidence type="ECO:0000313" key="16">
    <source>
        <dbReference type="EMBL" id="KAG5654290.1"/>
    </source>
</evidence>
<dbReference type="EMBL" id="JABCKI010000013">
    <property type="protein sequence ID" value="KAG5654290.1"/>
    <property type="molecule type" value="Genomic_DNA"/>
</dbReference>
<evidence type="ECO:0000256" key="7">
    <source>
        <dbReference type="ARBA" id="ARBA00022741"/>
    </source>
</evidence>
<keyword evidence="7" id="KW-0547">Nucleotide-binding</keyword>
<dbReference type="PANTHER" id="PTHR46532:SF4">
    <property type="entry name" value="AAA+ ATPASE DOMAIN-CONTAINING PROTEIN"/>
    <property type="match status" value="1"/>
</dbReference>